<dbReference type="SMART" id="SM00027">
    <property type="entry name" value="EH"/>
    <property type="match status" value="3"/>
</dbReference>
<feature type="region of interest" description="Disordered" evidence="2">
    <location>
        <begin position="406"/>
        <end position="457"/>
    </location>
</feature>
<feature type="region of interest" description="Disordered" evidence="2">
    <location>
        <begin position="869"/>
        <end position="909"/>
    </location>
</feature>
<dbReference type="SUPFAM" id="SSF46934">
    <property type="entry name" value="UBA-like"/>
    <property type="match status" value="1"/>
</dbReference>
<dbReference type="Proteomes" id="UP000094336">
    <property type="component" value="Unassembled WGS sequence"/>
</dbReference>
<evidence type="ECO:0000259" key="4">
    <source>
        <dbReference type="PROSITE" id="PS50031"/>
    </source>
</evidence>
<dbReference type="SMART" id="SM00165">
    <property type="entry name" value="UBA"/>
    <property type="match status" value="1"/>
</dbReference>
<evidence type="ECO:0000259" key="5">
    <source>
        <dbReference type="PROSITE" id="PS50222"/>
    </source>
</evidence>
<name>A0A1E3QWB6_9ASCO</name>
<protein>
    <recommendedName>
        <fullName evidence="8">EH domain-containing and endocytosis protein 1</fullName>
    </recommendedName>
</protein>
<dbReference type="GO" id="GO:0006897">
    <property type="term" value="P:endocytosis"/>
    <property type="evidence" value="ECO:0007669"/>
    <property type="project" value="TreeGrafter"/>
</dbReference>
<feature type="domain" description="EH" evidence="4">
    <location>
        <begin position="131"/>
        <end position="220"/>
    </location>
</feature>
<dbReference type="InterPro" id="IPR000261">
    <property type="entry name" value="EH_dom"/>
</dbReference>
<evidence type="ECO:0000256" key="2">
    <source>
        <dbReference type="SAM" id="MobiDB-lite"/>
    </source>
</evidence>
<keyword evidence="1" id="KW-0175">Coiled coil</keyword>
<sequence>MSLSTPLTPEEKQLYSHLFRTLDPQRLGLVSGEKARATFEKSGLSPAVLGEIWQLADTANTGTLSQLGFCVAMRLIGHVQATGLAPASEMIDRVGPLPTFAGIAFAPSSIATVSRTSSVNLAPLPPITPVEIQNFATLFRNTARGPVLAGATARDIFMKAKLPMPVLGSIWNLVDVNNAGELSIDEFVLAMYLIQNSLNGKVRALPETLPEYLWTATRAGTGAHADATLGTRDITPSHQTSDWVISPQFKQQYDAVFALLKSPSSDHLTPDVVANYLMSSNLPQDMLATVWDLADIYNTGEFSPVEFAVACFLVKKVKEGVALPDVVEESLIRSASTPSTTTNANATSNLNANTTNLNANTTNLNVSANASANATPAQSRYALLSSQNTSSFNDLVDLSFSKPTPQAAESTVLPGPAPSSQRVPTGKFMPSSSFGQSLATNNAGASSPADTNSTVNLNASAPANVPASVPVPANAPAFSASASSSRSASSLTIPQTSSYPANINYDALRAVPPPPVRNQAPPAPEKDPQFQRRATSSGFGNQYVKPVASTNTSNSDLLADPDSAQLSAATTDIANLSTQVLSLSQQTTGLHEKRSKVESELAQILSFKAEIESKLAKLHAAYDREKITVAQVEQSLLAAKTETESLRQEASLVEAQLNTLQLQLQQNQMALEEQQKANASLKEQIGNVNAEKAELLREAETAERELKLSTAKAEVAQSQLSVAQLQYKAMLDRVAQQKAQHAATLQRAAQLEEEKARIVYPEPFVPPIAKEPSVVPAEGVSAKGVAVGVAAAVGATLGASETHTKETSDADFYPETGFYESKNEFASSDYPNAEFSNDFSTFDTSNPFFGSGANSRNASTVEYPTSEVKYANVEDDDSSVGRTVVAGSSGDAPSSTAASSPPNLDFSPGQFQQLNLIRPQSVTSSVQNNAGDSVRGDFDENDRETVKDSEEVAEEVAAPEEVLAREVKPEVSPEGSSKTLSEIGFPVVMPGSFPGALPEVESEVPATSAHAVVETEEPEAFSRASDTESASSHAESDLESDVVTTTVPESPHTAHGAFEAPLPPIPTSRDTSSHISAQTSSPDSFEMVEKAELSDGFSFDHAALDDLYHKSPADDSTIRLPSSEEFPPMRELDYDESDSSEEPRDVLVTHSPSVRGSIANLNEFADAFEDLPTSLPAPKFELDLESKAVASETFPQPSGLDSQPTSSSDFARPAHPFAPQTGDFDFDDAFSNLEPAAPEAKSLSQSDNFQDAFAGLEQAPEDTDDFAEDAFNANFTNDFFGDEPFSNNPFPASQEQPTTGTASDEWDQLFAGFGNAQVEEPLHSQPPPVSPRAASGASPAIGAPLGTDFSLSNKLAIEELVGMGFDEESAVNALRREDWNMEDATNYLLDNA</sequence>
<dbReference type="CDD" id="cd00052">
    <property type="entry name" value="EH"/>
    <property type="match status" value="3"/>
</dbReference>
<dbReference type="PROSITE" id="PS50222">
    <property type="entry name" value="EF_HAND_2"/>
    <property type="match status" value="1"/>
</dbReference>
<feature type="compositionally biased region" description="Low complexity" evidence="2">
    <location>
        <begin position="886"/>
        <end position="902"/>
    </location>
</feature>
<feature type="region of interest" description="Disordered" evidence="2">
    <location>
        <begin position="1319"/>
        <end position="1343"/>
    </location>
</feature>
<gene>
    <name evidence="6" type="ORF">BABINDRAFT_160655</name>
</gene>
<evidence type="ECO:0000313" key="6">
    <source>
        <dbReference type="EMBL" id="ODQ81287.1"/>
    </source>
</evidence>
<feature type="region of interest" description="Disordered" evidence="2">
    <location>
        <begin position="921"/>
        <end position="981"/>
    </location>
</feature>
<feature type="region of interest" description="Disordered" evidence="2">
    <location>
        <begin position="477"/>
        <end position="496"/>
    </location>
</feature>
<dbReference type="STRING" id="984486.A0A1E3QWB6"/>
<reference evidence="7" key="1">
    <citation type="submission" date="2016-05" db="EMBL/GenBank/DDBJ databases">
        <title>Comparative genomics of biotechnologically important yeasts.</title>
        <authorList>
            <consortium name="DOE Joint Genome Institute"/>
            <person name="Riley R."/>
            <person name="Haridas S."/>
            <person name="Wolfe K.H."/>
            <person name="Lopes M.R."/>
            <person name="Hittinger C.T."/>
            <person name="Goker M."/>
            <person name="Salamov A."/>
            <person name="Wisecaver J."/>
            <person name="Long T.M."/>
            <person name="Aerts A.L."/>
            <person name="Barry K."/>
            <person name="Choi C."/>
            <person name="Clum A."/>
            <person name="Coughlan A.Y."/>
            <person name="Deshpande S."/>
            <person name="Douglass A.P."/>
            <person name="Hanson S.J."/>
            <person name="Klenk H.-P."/>
            <person name="Labutti K."/>
            <person name="Lapidus A."/>
            <person name="Lindquist E."/>
            <person name="Lipzen A."/>
            <person name="Meier-Kolthoff J.P."/>
            <person name="Ohm R.A."/>
            <person name="Otillar R.P."/>
            <person name="Pangilinan J."/>
            <person name="Peng Y."/>
            <person name="Rokas A."/>
            <person name="Rosa C.A."/>
            <person name="Scheuner C."/>
            <person name="Sibirny A.A."/>
            <person name="Slot J.C."/>
            <person name="Stielow J.B."/>
            <person name="Sun H."/>
            <person name="Kurtzman C.P."/>
            <person name="Blackwell M."/>
            <person name="Grigoriev I.V."/>
            <person name="Jeffries T.W."/>
        </authorList>
    </citation>
    <scope>NUCLEOTIDE SEQUENCE [LARGE SCALE GENOMIC DNA]</scope>
    <source>
        <strain evidence="7">NRRL Y-12698</strain>
    </source>
</reference>
<feature type="domain" description="EH" evidence="4">
    <location>
        <begin position="11"/>
        <end position="76"/>
    </location>
</feature>
<dbReference type="GO" id="GO:0005886">
    <property type="term" value="C:plasma membrane"/>
    <property type="evidence" value="ECO:0007669"/>
    <property type="project" value="TreeGrafter"/>
</dbReference>
<organism evidence="6 7">
    <name type="scientific">Babjeviella inositovora NRRL Y-12698</name>
    <dbReference type="NCBI Taxonomy" id="984486"/>
    <lineage>
        <taxon>Eukaryota</taxon>
        <taxon>Fungi</taxon>
        <taxon>Dikarya</taxon>
        <taxon>Ascomycota</taxon>
        <taxon>Saccharomycotina</taxon>
        <taxon>Pichiomycetes</taxon>
        <taxon>Serinales incertae sedis</taxon>
        <taxon>Babjeviella</taxon>
    </lineage>
</organism>
<dbReference type="GO" id="GO:0005509">
    <property type="term" value="F:calcium ion binding"/>
    <property type="evidence" value="ECO:0007669"/>
    <property type="project" value="InterPro"/>
</dbReference>
<feature type="compositionally biased region" description="Basic and acidic residues" evidence="2">
    <location>
        <begin position="962"/>
        <end position="971"/>
    </location>
</feature>
<dbReference type="Pfam" id="PF12763">
    <property type="entry name" value="EH"/>
    <property type="match status" value="3"/>
</dbReference>
<feature type="region of interest" description="Disordered" evidence="2">
    <location>
        <begin position="1277"/>
        <end position="1304"/>
    </location>
</feature>
<dbReference type="PROSITE" id="PS50030">
    <property type="entry name" value="UBA"/>
    <property type="match status" value="1"/>
</dbReference>
<feature type="region of interest" description="Disordered" evidence="2">
    <location>
        <begin position="510"/>
        <end position="559"/>
    </location>
</feature>
<dbReference type="InterPro" id="IPR011992">
    <property type="entry name" value="EF-hand-dom_pair"/>
</dbReference>
<feature type="compositionally biased region" description="Basic and acidic residues" evidence="2">
    <location>
        <begin position="934"/>
        <end position="950"/>
    </location>
</feature>
<feature type="coiled-coil region" evidence="1">
    <location>
        <begin position="629"/>
        <end position="754"/>
    </location>
</feature>
<dbReference type="PANTHER" id="PTHR11216:SF170">
    <property type="entry name" value="DYNAMIN ASSOCIATED PROTEIN 160, ISOFORM D"/>
    <property type="match status" value="1"/>
</dbReference>
<feature type="domain" description="EF-hand" evidence="5">
    <location>
        <begin position="162"/>
        <end position="197"/>
    </location>
</feature>
<dbReference type="OrthoDB" id="524326at2759"/>
<feature type="compositionally biased region" description="Low complexity" evidence="2">
    <location>
        <begin position="1331"/>
        <end position="1343"/>
    </location>
</feature>
<feature type="compositionally biased region" description="Polar residues" evidence="2">
    <location>
        <begin position="921"/>
        <end position="931"/>
    </location>
</feature>
<feature type="domain" description="EH" evidence="4">
    <location>
        <begin position="249"/>
        <end position="338"/>
    </location>
</feature>
<accession>A0A1E3QWB6</accession>
<feature type="compositionally biased region" description="Polar residues" evidence="2">
    <location>
        <begin position="1285"/>
        <end position="1302"/>
    </location>
</feature>
<feature type="domain" description="UBA" evidence="3">
    <location>
        <begin position="1350"/>
        <end position="1391"/>
    </location>
</feature>
<feature type="compositionally biased region" description="Polar residues" evidence="2">
    <location>
        <begin position="1068"/>
        <end position="1083"/>
    </location>
</feature>
<dbReference type="Gene3D" id="1.10.238.10">
    <property type="entry name" value="EF-hand"/>
    <property type="match status" value="3"/>
</dbReference>
<feature type="region of interest" description="Disordered" evidence="2">
    <location>
        <begin position="1110"/>
        <end position="1151"/>
    </location>
</feature>
<feature type="compositionally biased region" description="Polar residues" evidence="2">
    <location>
        <begin position="1193"/>
        <end position="1209"/>
    </location>
</feature>
<dbReference type="PANTHER" id="PTHR11216">
    <property type="entry name" value="EH DOMAIN"/>
    <property type="match status" value="1"/>
</dbReference>
<evidence type="ECO:0008006" key="8">
    <source>
        <dbReference type="Google" id="ProtNLM"/>
    </source>
</evidence>
<feature type="compositionally biased region" description="Polar residues" evidence="2">
    <location>
        <begin position="430"/>
        <end position="457"/>
    </location>
</feature>
<evidence type="ECO:0000313" key="7">
    <source>
        <dbReference type="Proteomes" id="UP000094336"/>
    </source>
</evidence>
<feature type="compositionally biased region" description="Low complexity" evidence="2">
    <location>
        <begin position="477"/>
        <end position="490"/>
    </location>
</feature>
<dbReference type="InterPro" id="IPR002048">
    <property type="entry name" value="EF_hand_dom"/>
</dbReference>
<dbReference type="Gene3D" id="1.10.8.10">
    <property type="entry name" value="DNA helicase RuvA subunit, C-terminal domain"/>
    <property type="match status" value="1"/>
</dbReference>
<keyword evidence="7" id="KW-1185">Reference proteome</keyword>
<feature type="region of interest" description="Disordered" evidence="2">
    <location>
        <begin position="998"/>
        <end position="1089"/>
    </location>
</feature>
<proteinExistence type="predicted"/>
<dbReference type="InterPro" id="IPR015940">
    <property type="entry name" value="UBA"/>
</dbReference>
<dbReference type="InterPro" id="IPR009060">
    <property type="entry name" value="UBA-like_sf"/>
</dbReference>
<dbReference type="Pfam" id="PF00627">
    <property type="entry name" value="UBA"/>
    <property type="match status" value="1"/>
</dbReference>
<dbReference type="PROSITE" id="PS50031">
    <property type="entry name" value="EH"/>
    <property type="match status" value="3"/>
</dbReference>
<feature type="region of interest" description="Disordered" evidence="2">
    <location>
        <begin position="1188"/>
        <end position="1252"/>
    </location>
</feature>
<dbReference type="GO" id="GO:0005737">
    <property type="term" value="C:cytoplasm"/>
    <property type="evidence" value="ECO:0007669"/>
    <property type="project" value="TreeGrafter"/>
</dbReference>
<evidence type="ECO:0000256" key="1">
    <source>
        <dbReference type="SAM" id="Coils"/>
    </source>
</evidence>
<dbReference type="GO" id="GO:0016197">
    <property type="term" value="P:endosomal transport"/>
    <property type="evidence" value="ECO:0007669"/>
    <property type="project" value="TreeGrafter"/>
</dbReference>
<dbReference type="SUPFAM" id="SSF47473">
    <property type="entry name" value="EF-hand"/>
    <property type="match status" value="3"/>
</dbReference>
<dbReference type="EMBL" id="KV454428">
    <property type="protein sequence ID" value="ODQ81287.1"/>
    <property type="molecule type" value="Genomic_DNA"/>
</dbReference>
<evidence type="ECO:0000259" key="3">
    <source>
        <dbReference type="PROSITE" id="PS50030"/>
    </source>
</evidence>
<dbReference type="GeneID" id="30146218"/>
<dbReference type="RefSeq" id="XP_018986615.1">
    <property type="nucleotide sequence ID" value="XM_019128365.1"/>
</dbReference>